<name>A0A9X1RFS1_9BRAD</name>
<gene>
    <name evidence="4" type="ORF">L6637_28245</name>
    <name evidence="3" type="ORF">L6654_22190</name>
</gene>
<dbReference type="Gene3D" id="3.40.50.970">
    <property type="match status" value="1"/>
</dbReference>
<dbReference type="EMBL" id="JAKLTY010000014">
    <property type="protein sequence ID" value="MCG2629350.1"/>
    <property type="molecule type" value="Genomic_DNA"/>
</dbReference>
<evidence type="ECO:0000313" key="3">
    <source>
        <dbReference type="EMBL" id="MCG2629350.1"/>
    </source>
</evidence>
<organism evidence="3 6">
    <name type="scientific">Bradyrhizobium zhengyangense</name>
    <dbReference type="NCBI Taxonomy" id="2911009"/>
    <lineage>
        <taxon>Bacteria</taxon>
        <taxon>Pseudomonadati</taxon>
        <taxon>Pseudomonadota</taxon>
        <taxon>Alphaproteobacteria</taxon>
        <taxon>Hyphomicrobiales</taxon>
        <taxon>Nitrobacteraceae</taxon>
        <taxon>Bradyrhizobium</taxon>
    </lineage>
</organism>
<dbReference type="SUPFAM" id="SSF52518">
    <property type="entry name" value="Thiamin diphosphate-binding fold (THDP-binding)"/>
    <property type="match status" value="1"/>
</dbReference>
<protein>
    <submittedName>
        <fullName evidence="3">Phosphonopyruvate decarboxylase</fullName>
    </submittedName>
</protein>
<comment type="caution">
    <text evidence="3">The sequence shown here is derived from an EMBL/GenBank/DDBJ whole genome shotgun (WGS) entry which is preliminary data.</text>
</comment>
<dbReference type="Proteomes" id="UP001139012">
    <property type="component" value="Unassembled WGS sequence"/>
</dbReference>
<dbReference type="PANTHER" id="PTHR42818">
    <property type="entry name" value="SULFOPYRUVATE DECARBOXYLASE SUBUNIT ALPHA"/>
    <property type="match status" value="1"/>
</dbReference>
<keyword evidence="5" id="KW-1185">Reference proteome</keyword>
<dbReference type="InterPro" id="IPR029061">
    <property type="entry name" value="THDP-binding"/>
</dbReference>
<keyword evidence="2" id="KW-0456">Lyase</keyword>
<evidence type="ECO:0000313" key="4">
    <source>
        <dbReference type="EMBL" id="MCG2670864.1"/>
    </source>
</evidence>
<keyword evidence="1" id="KW-0210">Decarboxylase</keyword>
<proteinExistence type="predicted"/>
<dbReference type="EMBL" id="JAKLUA010000011">
    <property type="protein sequence ID" value="MCG2670864.1"/>
    <property type="molecule type" value="Genomic_DNA"/>
</dbReference>
<accession>A0A9X1RFS1</accession>
<dbReference type="PANTHER" id="PTHR42818:SF1">
    <property type="entry name" value="SULFOPYRUVATE DECARBOXYLASE"/>
    <property type="match status" value="1"/>
</dbReference>
<reference evidence="3" key="1">
    <citation type="submission" date="2022-01" db="EMBL/GenBank/DDBJ databases">
        <title>Genome sequnece data of strain Bradyrhizobium sp. nov.</title>
        <authorList>
            <person name="Zhang J."/>
        </authorList>
    </citation>
    <scope>NUCLEOTIDE SEQUENCE</scope>
    <source>
        <strain evidence="4">WYCCWR 12774</strain>
        <strain evidence="3">WYCCWR 13023</strain>
    </source>
</reference>
<dbReference type="GO" id="GO:0016831">
    <property type="term" value="F:carboxy-lyase activity"/>
    <property type="evidence" value="ECO:0007669"/>
    <property type="project" value="UniProtKB-KW"/>
</dbReference>
<evidence type="ECO:0000256" key="1">
    <source>
        <dbReference type="ARBA" id="ARBA00022793"/>
    </source>
</evidence>
<evidence type="ECO:0000256" key="2">
    <source>
        <dbReference type="ARBA" id="ARBA00023239"/>
    </source>
</evidence>
<dbReference type="RefSeq" id="WP_232995587.1">
    <property type="nucleotide sequence ID" value="NZ_JAKLTY010000014.1"/>
</dbReference>
<sequence length="185" mass="19701">MSAAVHAESRVKAKEAARAGWQYELYDLLRRNNFTQFAYVPDAGHTVLINESLADAEVESIALTTEEEGVAMMAGAELGGARGVLLMQSSGAGNCVNLLSLIAGGRFPFLTLLSMRGDFGEGNPWQMPMGRAVEPVLEAMSVRCLRVDRPEDVVPVVSAAITMAFQGGEAVAVLLTQKLIGAKAF</sequence>
<dbReference type="InterPro" id="IPR051818">
    <property type="entry name" value="TPP_dependent_decarboxylase"/>
</dbReference>
<dbReference type="AlphaFoldDB" id="A0A9X1RFS1"/>
<evidence type="ECO:0000313" key="6">
    <source>
        <dbReference type="Proteomes" id="UP001139054"/>
    </source>
</evidence>
<dbReference type="Proteomes" id="UP001139054">
    <property type="component" value="Unassembled WGS sequence"/>
</dbReference>
<evidence type="ECO:0000313" key="5">
    <source>
        <dbReference type="Proteomes" id="UP001139012"/>
    </source>
</evidence>